<accession>A0A8D8Q1Y3</accession>
<proteinExistence type="predicted"/>
<protein>
    <submittedName>
        <fullName evidence="1">Uncharacterized protein</fullName>
    </submittedName>
</protein>
<evidence type="ECO:0000313" key="1">
    <source>
        <dbReference type="EMBL" id="CAG6622554.1"/>
    </source>
</evidence>
<reference evidence="1" key="1">
    <citation type="submission" date="2021-05" db="EMBL/GenBank/DDBJ databases">
        <authorList>
            <person name="Alioto T."/>
            <person name="Alioto T."/>
            <person name="Gomez Garrido J."/>
        </authorList>
    </citation>
    <scope>NUCLEOTIDE SEQUENCE</scope>
</reference>
<dbReference type="AlphaFoldDB" id="A0A8D8Q1Y3"/>
<sequence length="100" mass="11443">MTVDNANDKTHCSIGPLPFTSHIVYSKNNTHSLCGIMWIYFRYLPNLHVHNLLYLQSLHRSKLNCSKNEISFQICQSFPEFCNKNNNKKLTGIVSVSLGN</sequence>
<name>A0A8D8Q1Y3_9HEMI</name>
<organism evidence="1">
    <name type="scientific">Cacopsylla melanoneura</name>
    <dbReference type="NCBI Taxonomy" id="428564"/>
    <lineage>
        <taxon>Eukaryota</taxon>
        <taxon>Metazoa</taxon>
        <taxon>Ecdysozoa</taxon>
        <taxon>Arthropoda</taxon>
        <taxon>Hexapoda</taxon>
        <taxon>Insecta</taxon>
        <taxon>Pterygota</taxon>
        <taxon>Neoptera</taxon>
        <taxon>Paraneoptera</taxon>
        <taxon>Hemiptera</taxon>
        <taxon>Sternorrhyncha</taxon>
        <taxon>Psylloidea</taxon>
        <taxon>Psyllidae</taxon>
        <taxon>Psyllinae</taxon>
        <taxon>Cacopsylla</taxon>
    </lineage>
</organism>
<dbReference type="EMBL" id="HBUF01052795">
    <property type="protein sequence ID" value="CAG6622554.1"/>
    <property type="molecule type" value="Transcribed_RNA"/>
</dbReference>